<name>A0A085U0P0_9RHOB</name>
<dbReference type="Proteomes" id="UP000028607">
    <property type="component" value="Unassembled WGS sequence"/>
</dbReference>
<evidence type="ECO:0000256" key="1">
    <source>
        <dbReference type="SAM" id="Phobius"/>
    </source>
</evidence>
<keyword evidence="1" id="KW-0472">Membrane</keyword>
<comment type="caution">
    <text evidence="2">The sequence shown here is derived from an EMBL/GenBank/DDBJ whole genome shotgun (WGS) entry which is preliminary data.</text>
</comment>
<dbReference type="AlphaFoldDB" id="A0A085U0P0"/>
<gene>
    <name evidence="2" type="ORF">DW2_00225</name>
</gene>
<dbReference type="EMBL" id="AQRC01000001">
    <property type="protein sequence ID" value="KFE36537.1"/>
    <property type="molecule type" value="Genomic_DNA"/>
</dbReference>
<keyword evidence="1" id="KW-1133">Transmembrane helix</keyword>
<proteinExistence type="predicted"/>
<organism evidence="2 3">
    <name type="scientific">Thioclava atlantica</name>
    <dbReference type="NCBI Taxonomy" id="1317124"/>
    <lineage>
        <taxon>Bacteria</taxon>
        <taxon>Pseudomonadati</taxon>
        <taxon>Pseudomonadota</taxon>
        <taxon>Alphaproteobacteria</taxon>
        <taxon>Rhodobacterales</taxon>
        <taxon>Paracoccaceae</taxon>
        <taxon>Thioclava</taxon>
    </lineage>
</organism>
<keyword evidence="3" id="KW-1185">Reference proteome</keyword>
<reference evidence="3" key="1">
    <citation type="submission" date="2013-04" db="EMBL/GenBank/DDBJ databases">
        <title>Thioclava sp. 13D2W-2 Genome Sequencing.</title>
        <authorList>
            <person name="Lai Q."/>
            <person name="Li G."/>
            <person name="Shao Z."/>
        </authorList>
    </citation>
    <scope>NUCLEOTIDE SEQUENCE [LARGE SCALE GENOMIC DNA]</scope>
    <source>
        <strain evidence="3">13D2W-2</strain>
    </source>
</reference>
<reference evidence="2 3" key="2">
    <citation type="journal article" date="2015" name="Antonie Van Leeuwenhoek">
        <title>Thioclava indica sp. nov., isolated from surface seawater of the Indian Ocean.</title>
        <authorList>
            <person name="Liu Y."/>
            <person name="Lai Q."/>
            <person name="Du J."/>
            <person name="Xu H."/>
            <person name="Jiang L."/>
            <person name="Shao Z."/>
        </authorList>
    </citation>
    <scope>NUCLEOTIDE SEQUENCE [LARGE SCALE GENOMIC DNA]</scope>
    <source>
        <strain evidence="2 3">13D2W-2</strain>
    </source>
</reference>
<feature type="transmembrane region" description="Helical" evidence="1">
    <location>
        <begin position="12"/>
        <end position="29"/>
    </location>
</feature>
<keyword evidence="1" id="KW-0812">Transmembrane</keyword>
<evidence type="ECO:0000313" key="3">
    <source>
        <dbReference type="Proteomes" id="UP000028607"/>
    </source>
</evidence>
<evidence type="ECO:0000313" key="2">
    <source>
        <dbReference type="EMBL" id="KFE36537.1"/>
    </source>
</evidence>
<accession>A0A085U0P0</accession>
<dbReference type="STRING" id="1317124.DW2_00225"/>
<protein>
    <submittedName>
        <fullName evidence="2">Uncharacterized protein</fullName>
    </submittedName>
</protein>
<sequence>MTHGEVHTCWQALFYTALLAAVTLVPALMGG</sequence>